<dbReference type="STRING" id="1903179.BI347_04445"/>
<dbReference type="SUPFAM" id="SSF50494">
    <property type="entry name" value="Trypsin-like serine proteases"/>
    <property type="match status" value="1"/>
</dbReference>
<reference evidence="9 10" key="1">
    <citation type="submission" date="2016-09" db="EMBL/GenBank/DDBJ databases">
        <title>Chromobacterium muskegensis sp. nov., an insecticidal bacterium isolated from Sphagnum bogs.</title>
        <authorList>
            <person name="Sparks M.E."/>
            <person name="Blackburn M.B."/>
            <person name="Gundersen-Rindal D.E."/>
            <person name="Mitchell A."/>
            <person name="Farrar R."/>
            <person name="Kuhar D."/>
        </authorList>
    </citation>
    <scope>NUCLEOTIDE SEQUENCE [LARGE SCALE GENOMIC DNA]</scope>
    <source>
        <strain evidence="8 10">14B-1</strain>
        <strain evidence="7 9">37-2</strain>
    </source>
</reference>
<dbReference type="InterPro" id="IPR000126">
    <property type="entry name" value="V8_ser_AS"/>
</dbReference>
<dbReference type="EMBL" id="MKCS01000001">
    <property type="protein sequence ID" value="OHX12833.1"/>
    <property type="molecule type" value="Genomic_DNA"/>
</dbReference>
<comment type="caution">
    <text evidence="7">The sequence shown here is derived from an EMBL/GenBank/DDBJ whole genome shotgun (WGS) entry which is preliminary data.</text>
</comment>
<dbReference type="Gene3D" id="2.40.10.10">
    <property type="entry name" value="Trypsin-like serine proteases"/>
    <property type="match status" value="2"/>
</dbReference>
<evidence type="ECO:0000256" key="5">
    <source>
        <dbReference type="SAM" id="SignalP"/>
    </source>
</evidence>
<dbReference type="InterPro" id="IPR018114">
    <property type="entry name" value="TRYPSIN_HIS"/>
</dbReference>
<dbReference type="PROSITE" id="PS00673">
    <property type="entry name" value="V8_SER"/>
    <property type="match status" value="1"/>
</dbReference>
<dbReference type="EMBL" id="MKCT01000021">
    <property type="protein sequence ID" value="OHX19979.1"/>
    <property type="molecule type" value="Genomic_DNA"/>
</dbReference>
<protein>
    <recommendedName>
        <fullName evidence="6">Peptidase S1 domain-containing protein</fullName>
    </recommendedName>
</protein>
<proteinExistence type="predicted"/>
<dbReference type="GO" id="GO:0004252">
    <property type="term" value="F:serine-type endopeptidase activity"/>
    <property type="evidence" value="ECO:0007669"/>
    <property type="project" value="InterPro"/>
</dbReference>
<accession>A0A1S1WZX6</accession>
<dbReference type="Pfam" id="PF00089">
    <property type="entry name" value="Trypsin"/>
    <property type="match status" value="1"/>
</dbReference>
<keyword evidence="10" id="KW-1185">Reference proteome</keyword>
<dbReference type="RefSeq" id="WP_071113100.1">
    <property type="nucleotide sequence ID" value="NZ_MKCS01000001.1"/>
</dbReference>
<organism evidence="7 9">
    <name type="scientific">Chromobacterium sphagni</name>
    <dbReference type="NCBI Taxonomy" id="1903179"/>
    <lineage>
        <taxon>Bacteria</taxon>
        <taxon>Pseudomonadati</taxon>
        <taxon>Pseudomonadota</taxon>
        <taxon>Betaproteobacteria</taxon>
        <taxon>Neisseriales</taxon>
        <taxon>Chromobacteriaceae</taxon>
        <taxon>Chromobacterium</taxon>
    </lineage>
</organism>
<dbReference type="GO" id="GO:0006508">
    <property type="term" value="P:proteolysis"/>
    <property type="evidence" value="ECO:0007669"/>
    <property type="project" value="UniProtKB-KW"/>
</dbReference>
<dbReference type="PRINTS" id="PR00722">
    <property type="entry name" value="CHYMOTRYPSIN"/>
</dbReference>
<feature type="signal peptide" evidence="5">
    <location>
        <begin position="1"/>
        <end position="19"/>
    </location>
</feature>
<name>A0A1S1WZX6_9NEIS</name>
<evidence type="ECO:0000259" key="6">
    <source>
        <dbReference type="PROSITE" id="PS50240"/>
    </source>
</evidence>
<dbReference type="PANTHER" id="PTHR15462">
    <property type="entry name" value="SERINE PROTEASE"/>
    <property type="match status" value="1"/>
</dbReference>
<dbReference type="AlphaFoldDB" id="A0A1S1WZX6"/>
<dbReference type="PANTHER" id="PTHR15462:SF8">
    <property type="entry name" value="SERINE PROTEASE"/>
    <property type="match status" value="1"/>
</dbReference>
<feature type="domain" description="Peptidase S1" evidence="6">
    <location>
        <begin position="29"/>
        <end position="264"/>
    </location>
</feature>
<keyword evidence="2 5" id="KW-0732">Signal</keyword>
<sequence>MKLPRIALCLALLSTLAHAAPLSKEHRILFFGKDDRVLERPDHMPWQTVGQLETRSQTICTGTLVAPDVVLTAGHCFVDEKGRFDPAVSFTVGLWGNEYQALSRVKEVQVDKAFLKGLIHKRDGLYIPPRIAPRDFAFVRLATPLGNRQGTIPVFSGDRAQLGQLLARQNWTVTQGGYPVDDQRHLRVHHACKATKLRDDGRLTHRCDTLEGNSGSPIFIIDAKGQATIVAVQSSAPPAARRKQEDNMSVSAPMFRQALQAFIAKSGKPARK</sequence>
<evidence type="ECO:0000313" key="8">
    <source>
        <dbReference type="EMBL" id="OHX19979.1"/>
    </source>
</evidence>
<evidence type="ECO:0000256" key="1">
    <source>
        <dbReference type="ARBA" id="ARBA00022670"/>
    </source>
</evidence>
<dbReference type="InterPro" id="IPR043504">
    <property type="entry name" value="Peptidase_S1_PA_chymotrypsin"/>
</dbReference>
<evidence type="ECO:0000313" key="10">
    <source>
        <dbReference type="Proteomes" id="UP000180280"/>
    </source>
</evidence>
<evidence type="ECO:0000256" key="2">
    <source>
        <dbReference type="ARBA" id="ARBA00022729"/>
    </source>
</evidence>
<dbReference type="InterPro" id="IPR001314">
    <property type="entry name" value="Peptidase_S1A"/>
</dbReference>
<dbReference type="Proteomes" id="UP000180088">
    <property type="component" value="Unassembled WGS sequence"/>
</dbReference>
<dbReference type="PROSITE" id="PS00134">
    <property type="entry name" value="TRYPSIN_HIS"/>
    <property type="match status" value="1"/>
</dbReference>
<feature type="chain" id="PRO_5010331228" description="Peptidase S1 domain-containing protein" evidence="5">
    <location>
        <begin position="20"/>
        <end position="272"/>
    </location>
</feature>
<dbReference type="InterPro" id="IPR009003">
    <property type="entry name" value="Peptidase_S1_PA"/>
</dbReference>
<dbReference type="InterPro" id="IPR001254">
    <property type="entry name" value="Trypsin_dom"/>
</dbReference>
<dbReference type="InterPro" id="IPR050966">
    <property type="entry name" value="Glutamyl_endopeptidase"/>
</dbReference>
<gene>
    <name evidence="8" type="ORF">BI344_15870</name>
    <name evidence="7" type="ORF">BI347_04445</name>
</gene>
<keyword evidence="1" id="KW-0645">Protease</keyword>
<evidence type="ECO:0000256" key="4">
    <source>
        <dbReference type="ARBA" id="ARBA00022825"/>
    </source>
</evidence>
<keyword evidence="4" id="KW-0720">Serine protease</keyword>
<dbReference type="PROSITE" id="PS50240">
    <property type="entry name" value="TRYPSIN_DOM"/>
    <property type="match status" value="1"/>
</dbReference>
<dbReference type="OrthoDB" id="267336at2"/>
<evidence type="ECO:0000313" key="9">
    <source>
        <dbReference type="Proteomes" id="UP000180088"/>
    </source>
</evidence>
<dbReference type="Proteomes" id="UP000180280">
    <property type="component" value="Unassembled WGS sequence"/>
</dbReference>
<evidence type="ECO:0000313" key="7">
    <source>
        <dbReference type="EMBL" id="OHX12833.1"/>
    </source>
</evidence>
<keyword evidence="3" id="KW-0378">Hydrolase</keyword>
<evidence type="ECO:0000256" key="3">
    <source>
        <dbReference type="ARBA" id="ARBA00022801"/>
    </source>
</evidence>